<dbReference type="Proteomes" id="UP000807469">
    <property type="component" value="Unassembled WGS sequence"/>
</dbReference>
<evidence type="ECO:0000313" key="1">
    <source>
        <dbReference type="EMBL" id="KAF9476917.1"/>
    </source>
</evidence>
<protein>
    <submittedName>
        <fullName evidence="1">Uncharacterized protein</fullName>
    </submittedName>
</protein>
<keyword evidence="2" id="KW-1185">Reference proteome</keyword>
<evidence type="ECO:0000313" key="2">
    <source>
        <dbReference type="Proteomes" id="UP000807469"/>
    </source>
</evidence>
<proteinExistence type="predicted"/>
<sequence>MRRFEDAFVRTLKLICTWLQTPSRDDAAADTDDKSSNKMHASVPRLFMGSMLLEVIHVFLSNANIQDLVAHSEAYTASLELLKQMLDASSSSSSSSWEDSITLATILRQPMRRIESSSGLRRAVWGDASVRYEDLGLSTTAGGRSVPNSTATVPINRRSLCDLVADLSTQQKHLLQLAEKATFPPTVEKVNALYDGIARVMFQNFLED</sequence>
<name>A0A9P6CS52_9AGAR</name>
<dbReference type="OrthoDB" id="47801at2759"/>
<accession>A0A9P6CS52</accession>
<dbReference type="AlphaFoldDB" id="A0A9P6CS52"/>
<reference evidence="1" key="1">
    <citation type="submission" date="2020-11" db="EMBL/GenBank/DDBJ databases">
        <authorList>
            <consortium name="DOE Joint Genome Institute"/>
            <person name="Ahrendt S."/>
            <person name="Riley R."/>
            <person name="Andreopoulos W."/>
            <person name="Labutti K."/>
            <person name="Pangilinan J."/>
            <person name="Ruiz-Duenas F.J."/>
            <person name="Barrasa J.M."/>
            <person name="Sanchez-Garcia M."/>
            <person name="Camarero S."/>
            <person name="Miyauchi S."/>
            <person name="Serrano A."/>
            <person name="Linde D."/>
            <person name="Babiker R."/>
            <person name="Drula E."/>
            <person name="Ayuso-Fernandez I."/>
            <person name="Pacheco R."/>
            <person name="Padilla G."/>
            <person name="Ferreira P."/>
            <person name="Barriuso J."/>
            <person name="Kellner H."/>
            <person name="Castanera R."/>
            <person name="Alfaro M."/>
            <person name="Ramirez L."/>
            <person name="Pisabarro A.G."/>
            <person name="Kuo A."/>
            <person name="Tritt A."/>
            <person name="Lipzen A."/>
            <person name="He G."/>
            <person name="Yan M."/>
            <person name="Ng V."/>
            <person name="Cullen D."/>
            <person name="Martin F."/>
            <person name="Rosso M.-N."/>
            <person name="Henrissat B."/>
            <person name="Hibbett D."/>
            <person name="Martinez A.T."/>
            <person name="Grigoriev I.V."/>
        </authorList>
    </citation>
    <scope>NUCLEOTIDE SEQUENCE</scope>
    <source>
        <strain evidence="1">CIRM-BRFM 674</strain>
    </source>
</reference>
<dbReference type="EMBL" id="MU155277">
    <property type="protein sequence ID" value="KAF9476917.1"/>
    <property type="molecule type" value="Genomic_DNA"/>
</dbReference>
<comment type="caution">
    <text evidence="1">The sequence shown here is derived from an EMBL/GenBank/DDBJ whole genome shotgun (WGS) entry which is preliminary data.</text>
</comment>
<organism evidence="1 2">
    <name type="scientific">Pholiota conissans</name>
    <dbReference type="NCBI Taxonomy" id="109636"/>
    <lineage>
        <taxon>Eukaryota</taxon>
        <taxon>Fungi</taxon>
        <taxon>Dikarya</taxon>
        <taxon>Basidiomycota</taxon>
        <taxon>Agaricomycotina</taxon>
        <taxon>Agaricomycetes</taxon>
        <taxon>Agaricomycetidae</taxon>
        <taxon>Agaricales</taxon>
        <taxon>Agaricineae</taxon>
        <taxon>Strophariaceae</taxon>
        <taxon>Pholiota</taxon>
    </lineage>
</organism>
<gene>
    <name evidence="1" type="ORF">BDN70DRAFT_811426</name>
</gene>